<dbReference type="STRING" id="47884.SAMN04490203_2135"/>
<dbReference type="GO" id="GO:0000166">
    <property type="term" value="F:nucleotide binding"/>
    <property type="evidence" value="ECO:0007669"/>
    <property type="project" value="UniProtKB-KW"/>
</dbReference>
<organism evidence="12 14">
    <name type="scientific">Pseudomonas taetrolens</name>
    <dbReference type="NCBI Taxonomy" id="47884"/>
    <lineage>
        <taxon>Bacteria</taxon>
        <taxon>Pseudomonadati</taxon>
        <taxon>Pseudomonadota</taxon>
        <taxon>Gammaproteobacteria</taxon>
        <taxon>Pseudomonadales</taxon>
        <taxon>Pseudomonadaceae</taxon>
        <taxon>Pseudomonas</taxon>
    </lineage>
</organism>
<reference evidence="13 15" key="2">
    <citation type="submission" date="2016-10" db="EMBL/GenBank/DDBJ databases">
        <authorList>
            <person name="Varghese N."/>
            <person name="Submissions S."/>
        </authorList>
    </citation>
    <scope>NUCLEOTIDE SEQUENCE [LARGE SCALE GENOMIC DNA]</scope>
    <source>
        <strain evidence="13 15">BS3652</strain>
    </source>
</reference>
<keyword evidence="8 13" id="KW-0503">Monooxygenase</keyword>
<dbReference type="AlphaFoldDB" id="A0A0J6GL92"/>
<keyword evidence="15" id="KW-1185">Reference proteome</keyword>
<dbReference type="EMBL" id="JYLA01000003">
    <property type="protein sequence ID" value="KMM85451.1"/>
    <property type="molecule type" value="Genomic_DNA"/>
</dbReference>
<evidence type="ECO:0000256" key="2">
    <source>
        <dbReference type="ARBA" id="ARBA00009881"/>
    </source>
</evidence>
<comment type="similarity">
    <text evidence="2">Belongs to the nitronate monooxygenase family. NMO class I subfamily.</text>
</comment>
<accession>A0A0J6GL92</accession>
<dbReference type="PATRIC" id="fig|47884.3.peg.2199"/>
<dbReference type="Pfam" id="PF03060">
    <property type="entry name" value="NMO"/>
    <property type="match status" value="1"/>
</dbReference>
<evidence type="ECO:0000256" key="5">
    <source>
        <dbReference type="ARBA" id="ARBA00022643"/>
    </source>
</evidence>
<dbReference type="InterPro" id="IPR013785">
    <property type="entry name" value="Aldolase_TIM"/>
</dbReference>
<evidence type="ECO:0000313" key="13">
    <source>
        <dbReference type="EMBL" id="SEC28690.1"/>
    </source>
</evidence>
<evidence type="ECO:0000256" key="7">
    <source>
        <dbReference type="ARBA" id="ARBA00023002"/>
    </source>
</evidence>
<dbReference type="PANTHER" id="PTHR42747">
    <property type="entry name" value="NITRONATE MONOOXYGENASE-RELATED"/>
    <property type="match status" value="1"/>
</dbReference>
<keyword evidence="4" id="KW-0285">Flavoprotein</keyword>
<keyword evidence="7" id="KW-0560">Oxidoreductase</keyword>
<dbReference type="PANTHER" id="PTHR42747:SF3">
    <property type="entry name" value="NITRONATE MONOOXYGENASE-RELATED"/>
    <property type="match status" value="1"/>
</dbReference>
<comment type="caution">
    <text evidence="12">The sequence shown here is derived from an EMBL/GenBank/DDBJ whole genome shotgun (WGS) entry which is preliminary data.</text>
</comment>
<dbReference type="CDD" id="cd04730">
    <property type="entry name" value="NPD_like"/>
    <property type="match status" value="1"/>
</dbReference>
<evidence type="ECO:0000256" key="9">
    <source>
        <dbReference type="ARBA" id="ARBA00031155"/>
    </source>
</evidence>
<dbReference type="Proteomes" id="UP000183155">
    <property type="component" value="Unassembled WGS sequence"/>
</dbReference>
<proteinExistence type="inferred from homology"/>
<evidence type="ECO:0000256" key="10">
    <source>
        <dbReference type="ARBA" id="ARBA00049401"/>
    </source>
</evidence>
<dbReference type="SUPFAM" id="SSF51412">
    <property type="entry name" value="Inosine monophosphate dehydrogenase (IMPDH)"/>
    <property type="match status" value="1"/>
</dbReference>
<evidence type="ECO:0000256" key="11">
    <source>
        <dbReference type="ARBA" id="ARBA00067136"/>
    </source>
</evidence>
<evidence type="ECO:0000256" key="3">
    <source>
        <dbReference type="ARBA" id="ARBA00022575"/>
    </source>
</evidence>
<dbReference type="RefSeq" id="WP_048380279.1">
    <property type="nucleotide sequence ID" value="NZ_FNRS01000001.1"/>
</dbReference>
<dbReference type="EMBL" id="FNRS01000001">
    <property type="protein sequence ID" value="SEC28690.1"/>
    <property type="molecule type" value="Genomic_DNA"/>
</dbReference>
<evidence type="ECO:0000256" key="1">
    <source>
        <dbReference type="ARBA" id="ARBA00001917"/>
    </source>
</evidence>
<dbReference type="Proteomes" id="UP000036395">
    <property type="component" value="Unassembled WGS sequence"/>
</dbReference>
<keyword evidence="12" id="KW-0223">Dioxygenase</keyword>
<dbReference type="OrthoDB" id="9778912at2"/>
<comment type="catalytic activity">
    <reaction evidence="10">
        <text>3 propionate 3-nitronate + 3 O2 + H2O = 3 3-oxopropanoate + 2 nitrate + nitrite + H2O2 + 3 H(+)</text>
        <dbReference type="Rhea" id="RHEA:57332"/>
        <dbReference type="ChEBI" id="CHEBI:15377"/>
        <dbReference type="ChEBI" id="CHEBI:15378"/>
        <dbReference type="ChEBI" id="CHEBI:15379"/>
        <dbReference type="ChEBI" id="CHEBI:16240"/>
        <dbReference type="ChEBI" id="CHEBI:16301"/>
        <dbReference type="ChEBI" id="CHEBI:17632"/>
        <dbReference type="ChEBI" id="CHEBI:33190"/>
        <dbReference type="ChEBI" id="CHEBI:136067"/>
    </reaction>
</comment>
<dbReference type="FunFam" id="3.20.20.70:FF:000154">
    <property type="entry name" value="Probable nitronate monooxygenase"/>
    <property type="match status" value="1"/>
</dbReference>
<keyword evidence="3" id="KW-0216">Detoxification</keyword>
<dbReference type="GO" id="GO:0018580">
    <property type="term" value="F:nitronate monooxygenase activity"/>
    <property type="evidence" value="ECO:0007669"/>
    <property type="project" value="InterPro"/>
</dbReference>
<comment type="cofactor">
    <cofactor evidence="1">
        <name>FMN</name>
        <dbReference type="ChEBI" id="CHEBI:58210"/>
    </cofactor>
</comment>
<dbReference type="GO" id="GO:0051213">
    <property type="term" value="F:dioxygenase activity"/>
    <property type="evidence" value="ECO:0007669"/>
    <property type="project" value="UniProtKB-KW"/>
</dbReference>
<reference evidence="12 14" key="1">
    <citation type="submission" date="2015-02" db="EMBL/GenBank/DDBJ databases">
        <title>Pseudomonas helleri sp. nov. and Pseudomonas weihenstephanensis sp. nov., isolated from raw cows milk.</title>
        <authorList>
            <person name="von Neubeck M."/>
            <person name="Huptas C."/>
            <person name="Wenning M."/>
            <person name="Scherer S."/>
        </authorList>
    </citation>
    <scope>NUCLEOTIDE SEQUENCE [LARGE SCALE GENOMIC DNA]</scope>
    <source>
        <strain evidence="12 14">DSM 21104</strain>
    </source>
</reference>
<keyword evidence="6" id="KW-0547">Nucleotide-binding</keyword>
<evidence type="ECO:0000313" key="14">
    <source>
        <dbReference type="Proteomes" id="UP000036395"/>
    </source>
</evidence>
<dbReference type="GO" id="GO:0009636">
    <property type="term" value="P:response to toxic substance"/>
    <property type="evidence" value="ECO:0007669"/>
    <property type="project" value="UniProtKB-KW"/>
</dbReference>
<sequence>MNHWPDSRIIDLLGITAPIIQAPMLGAGAEMMVGVARAGGLGSLACATLSLASIRSEVAAFRAQCDQPLNLNFFCHQPAEPDEARAQQWKALFKPYYDELGADYDAPTPVSSRAPFDEATCALVEELRPQVVSFHFGLPDAALLARVKACGAKVLSSATTVEEAQWLERHGCDAIIAMGYEAGGHRAMFLSRELTTQIGTFALVPQIVDAVSVPVIAAGGIADARGIAAAFALGASAVQIGTAYLFCPQAKLAQAHRQALREASSSDTALTNLFTGRPARGIVNRVMRELGPINPQAPAFPLAGGVLLPLKALTEPAGSGDFINLWAGQGFALSPGRTAELSAYALTRHWIDDYIARSTCA</sequence>
<dbReference type="InterPro" id="IPR004136">
    <property type="entry name" value="NMO"/>
</dbReference>
<keyword evidence="5" id="KW-0288">FMN</keyword>
<evidence type="ECO:0000256" key="6">
    <source>
        <dbReference type="ARBA" id="ARBA00022741"/>
    </source>
</evidence>
<dbReference type="Gene3D" id="3.20.20.70">
    <property type="entry name" value="Aldolase class I"/>
    <property type="match status" value="1"/>
</dbReference>
<evidence type="ECO:0000313" key="12">
    <source>
        <dbReference type="EMBL" id="KMM85451.1"/>
    </source>
</evidence>
<evidence type="ECO:0000313" key="15">
    <source>
        <dbReference type="Proteomes" id="UP000183155"/>
    </source>
</evidence>
<evidence type="ECO:0000256" key="4">
    <source>
        <dbReference type="ARBA" id="ARBA00022630"/>
    </source>
</evidence>
<name>A0A0J6GL92_PSETA</name>
<protein>
    <recommendedName>
        <fullName evidence="11">Nitronate monooxygenase</fullName>
    </recommendedName>
    <alternativeName>
        <fullName evidence="9">Propionate 3-nitronate monooxygenase</fullName>
    </alternativeName>
</protein>
<evidence type="ECO:0000256" key="8">
    <source>
        <dbReference type="ARBA" id="ARBA00023033"/>
    </source>
</evidence>
<gene>
    <name evidence="13" type="ORF">SAMN04490203_2135</name>
    <name evidence="12" type="ORF">TU78_08880</name>
</gene>